<dbReference type="AlphaFoldDB" id="A0A7Y2KTX0"/>
<dbReference type="Proteomes" id="UP000550136">
    <property type="component" value="Unassembled WGS sequence"/>
</dbReference>
<reference evidence="2 3" key="1">
    <citation type="submission" date="2020-05" db="EMBL/GenBank/DDBJ databases">
        <title>Draft Genome Sequences of Sphingomonas sp. Isolated from the International Space Station.</title>
        <authorList>
            <person name="Bijlani S."/>
            <person name="Singh N.K."/>
            <person name="Mason C.E."/>
            <person name="Wang C.C."/>
            <person name="Venkateswaran K."/>
        </authorList>
    </citation>
    <scope>NUCLEOTIDE SEQUENCE [LARGE SCALE GENOMIC DNA]</scope>
    <source>
        <strain evidence="2 3">FKI-L5-BR-P1</strain>
    </source>
</reference>
<organism evidence="2 3">
    <name type="scientific">Sphingomonas paucimobilis</name>
    <name type="common">Pseudomonas paucimobilis</name>
    <dbReference type="NCBI Taxonomy" id="13689"/>
    <lineage>
        <taxon>Bacteria</taxon>
        <taxon>Pseudomonadati</taxon>
        <taxon>Pseudomonadota</taxon>
        <taxon>Alphaproteobacteria</taxon>
        <taxon>Sphingomonadales</taxon>
        <taxon>Sphingomonadaceae</taxon>
        <taxon>Sphingomonas</taxon>
    </lineage>
</organism>
<dbReference type="EMBL" id="JABEOU010000064">
    <property type="protein sequence ID" value="NNG59780.1"/>
    <property type="molecule type" value="Genomic_DNA"/>
</dbReference>
<protein>
    <submittedName>
        <fullName evidence="2">AAA family ATPase</fullName>
    </submittedName>
</protein>
<feature type="region of interest" description="Disordered" evidence="1">
    <location>
        <begin position="415"/>
        <end position="475"/>
    </location>
</feature>
<comment type="caution">
    <text evidence="2">The sequence shown here is derived from an EMBL/GenBank/DDBJ whole genome shotgun (WGS) entry which is preliminary data.</text>
</comment>
<dbReference type="InterPro" id="IPR027417">
    <property type="entry name" value="P-loop_NTPase"/>
</dbReference>
<dbReference type="RefSeq" id="WP_170171014.1">
    <property type="nucleotide sequence ID" value="NZ_JABEOU010000064.1"/>
</dbReference>
<evidence type="ECO:0000256" key="1">
    <source>
        <dbReference type="SAM" id="MobiDB-lite"/>
    </source>
</evidence>
<evidence type="ECO:0000313" key="2">
    <source>
        <dbReference type="EMBL" id="NNG59780.1"/>
    </source>
</evidence>
<dbReference type="Gene3D" id="3.40.50.300">
    <property type="entry name" value="P-loop containing nucleotide triphosphate hydrolases"/>
    <property type="match status" value="1"/>
</dbReference>
<sequence length="475" mass="52036">MQARFETAQPFVSPVAVEPVKITASPFRWPDHRTLPRRPWVWGRWLLLGTVSAIVAPGGIGKSSFVASMLLSLASGRQEILGKTVWAGPKRVWYWNLEDGLDELEMQLVAASMFHGVGQDACADRIFLDSGPEGAELRIAIEDRDGYRIAVPVVEALIAELVARKIDVLVVDPFVSSHGVTENDNSAIDAVVKTWASIAKRAGCSIVLVHHSKKLGNEKVTAESSRGASALVSAARVTLVLNRMDKEEAQRFGIVEDKERRRLFTVQDDKANRAPAEDAQWYRLASQNVDNSTGQDDPFGEEGDSVGVVTRWSPPDAFDGVTADHLYRVQQRIETGQWRADVQAKEWVGKAVAEVLDLNPNADAKADRAKINALLRTWIATGALIKVEGKDAKSMPRTFVEVGEWAVQGVAPTSTPKVWNGVEGGEPSSPHHTSSPMGEVVGKRGSEASAKVWKSNPALGRQDRAPREFSRWERS</sequence>
<feature type="compositionally biased region" description="Basic and acidic residues" evidence="1">
    <location>
        <begin position="461"/>
        <end position="475"/>
    </location>
</feature>
<dbReference type="SUPFAM" id="SSF52540">
    <property type="entry name" value="P-loop containing nucleoside triphosphate hydrolases"/>
    <property type="match status" value="1"/>
</dbReference>
<accession>A0A7Y2KTX0</accession>
<dbReference type="Pfam" id="PF13481">
    <property type="entry name" value="AAA_25"/>
    <property type="match status" value="1"/>
</dbReference>
<gene>
    <name evidence="2" type="ORF">HKX06_20780</name>
</gene>
<name>A0A7Y2KTX0_SPHPI</name>
<proteinExistence type="predicted"/>
<evidence type="ECO:0000313" key="3">
    <source>
        <dbReference type="Proteomes" id="UP000550136"/>
    </source>
</evidence>